<keyword evidence="2" id="KW-1185">Reference proteome</keyword>
<dbReference type="AlphaFoldDB" id="A0A6A4HKM4"/>
<reference evidence="1" key="1">
    <citation type="journal article" date="2019" name="Environ. Microbiol.">
        <title>Fungal ecological strategies reflected in gene transcription - a case study of two litter decomposers.</title>
        <authorList>
            <person name="Barbi F."/>
            <person name="Kohler A."/>
            <person name="Barry K."/>
            <person name="Baskaran P."/>
            <person name="Daum C."/>
            <person name="Fauchery L."/>
            <person name="Ihrmark K."/>
            <person name="Kuo A."/>
            <person name="LaButti K."/>
            <person name="Lipzen A."/>
            <person name="Morin E."/>
            <person name="Grigoriev I.V."/>
            <person name="Henrissat B."/>
            <person name="Lindahl B."/>
            <person name="Martin F."/>
        </authorList>
    </citation>
    <scope>NUCLEOTIDE SEQUENCE</scope>
    <source>
        <strain evidence="1">JB14</strain>
    </source>
</reference>
<dbReference type="EMBL" id="ML769494">
    <property type="protein sequence ID" value="KAE9397617.1"/>
    <property type="molecule type" value="Genomic_DNA"/>
</dbReference>
<name>A0A6A4HKM4_9AGAR</name>
<proteinExistence type="predicted"/>
<evidence type="ECO:0000313" key="1">
    <source>
        <dbReference type="EMBL" id="KAE9397617.1"/>
    </source>
</evidence>
<gene>
    <name evidence="1" type="ORF">BT96DRAFT_940751</name>
</gene>
<evidence type="ECO:0000313" key="2">
    <source>
        <dbReference type="Proteomes" id="UP000799118"/>
    </source>
</evidence>
<protein>
    <submittedName>
        <fullName evidence="1">Uncharacterized protein</fullName>
    </submittedName>
</protein>
<accession>A0A6A4HKM4</accession>
<sequence>MWKTSERPVNRYTIISMRQPRLTTTAGSFLQAAESKQRQPRQAGGIYFSQKVKTGSKAWYQDCNVATITTWSTGILRLLGLSNSTKRRCYLGKAVKMSSRTVVASSAKVGGGLKDGATGQEETEDEESSYCIRRRTVRPIARCESADSVGLLWKASTSLTSSDFGRWS</sequence>
<dbReference type="Proteomes" id="UP000799118">
    <property type="component" value="Unassembled WGS sequence"/>
</dbReference>
<organism evidence="1 2">
    <name type="scientific">Gymnopus androsaceus JB14</name>
    <dbReference type="NCBI Taxonomy" id="1447944"/>
    <lineage>
        <taxon>Eukaryota</taxon>
        <taxon>Fungi</taxon>
        <taxon>Dikarya</taxon>
        <taxon>Basidiomycota</taxon>
        <taxon>Agaricomycotina</taxon>
        <taxon>Agaricomycetes</taxon>
        <taxon>Agaricomycetidae</taxon>
        <taxon>Agaricales</taxon>
        <taxon>Marasmiineae</taxon>
        <taxon>Omphalotaceae</taxon>
        <taxon>Gymnopus</taxon>
    </lineage>
</organism>